<reference evidence="1 2" key="1">
    <citation type="submission" date="2019-07" db="EMBL/GenBank/DDBJ databases">
        <title>Whole genome shotgun sequence of Microvirga aerophila NBRC 106136.</title>
        <authorList>
            <person name="Hosoyama A."/>
            <person name="Uohara A."/>
            <person name="Ohji S."/>
            <person name="Ichikawa N."/>
        </authorList>
    </citation>
    <scope>NUCLEOTIDE SEQUENCE [LARGE SCALE GENOMIC DNA]</scope>
    <source>
        <strain evidence="1 2">NBRC 106136</strain>
    </source>
</reference>
<keyword evidence="2" id="KW-1185">Reference proteome</keyword>
<protein>
    <submittedName>
        <fullName evidence="1">Uncharacterized protein</fullName>
    </submittedName>
</protein>
<proteinExistence type="predicted"/>
<comment type="caution">
    <text evidence="1">The sequence shown here is derived from an EMBL/GenBank/DDBJ whole genome shotgun (WGS) entry which is preliminary data.</text>
</comment>
<gene>
    <name evidence="1" type="ORF">MAE02_54940</name>
</gene>
<dbReference type="EMBL" id="BJYU01000125">
    <property type="protein sequence ID" value="GEO17798.1"/>
    <property type="molecule type" value="Genomic_DNA"/>
</dbReference>
<evidence type="ECO:0000313" key="1">
    <source>
        <dbReference type="EMBL" id="GEO17798.1"/>
    </source>
</evidence>
<dbReference type="AlphaFoldDB" id="A0A512C0Q8"/>
<organism evidence="1 2">
    <name type="scientific">Microvirga aerophila</name>
    <dbReference type="NCBI Taxonomy" id="670291"/>
    <lineage>
        <taxon>Bacteria</taxon>
        <taxon>Pseudomonadati</taxon>
        <taxon>Pseudomonadota</taxon>
        <taxon>Alphaproteobacteria</taxon>
        <taxon>Hyphomicrobiales</taxon>
        <taxon>Methylobacteriaceae</taxon>
        <taxon>Microvirga</taxon>
    </lineage>
</organism>
<accession>A0A512C0Q8</accession>
<evidence type="ECO:0000313" key="2">
    <source>
        <dbReference type="Proteomes" id="UP000321085"/>
    </source>
</evidence>
<dbReference type="Proteomes" id="UP000321085">
    <property type="component" value="Unassembled WGS sequence"/>
</dbReference>
<sequence>MQMGGMMPGMMCRMSCDMAADGSMTCTMMPMEGMSADMFKMCCENMMRMMEMGMPCMMMCGGMMLVGMSSAMGAQSKPTKKSA</sequence>
<name>A0A512C0Q8_9HYPH</name>